<dbReference type="InterPro" id="IPR003593">
    <property type="entry name" value="AAA+_ATPase"/>
</dbReference>
<dbReference type="KEGG" id="lpil:LIP_2975"/>
<dbReference type="InterPro" id="IPR027785">
    <property type="entry name" value="UvrD-like_helicase_C"/>
</dbReference>
<dbReference type="Pfam" id="PF14490">
    <property type="entry name" value="HHH_RecD2"/>
    <property type="match status" value="1"/>
</dbReference>
<dbReference type="PROSITE" id="PS00893">
    <property type="entry name" value="NUDIX_BOX"/>
    <property type="match status" value="1"/>
</dbReference>
<dbReference type="InterPro" id="IPR015797">
    <property type="entry name" value="NUDIX_hydrolase-like_dom_sf"/>
</dbReference>
<dbReference type="Gene3D" id="3.90.79.10">
    <property type="entry name" value="Nucleoside Triphosphate Pyrophosphohydrolase"/>
    <property type="match status" value="1"/>
</dbReference>
<dbReference type="GO" id="GO:0043139">
    <property type="term" value="F:5'-3' DNA helicase activity"/>
    <property type="evidence" value="ECO:0007669"/>
    <property type="project" value="UniProtKB-UniRule"/>
</dbReference>
<feature type="binding site" evidence="4">
    <location>
        <begin position="379"/>
        <end position="383"/>
    </location>
    <ligand>
        <name>ATP</name>
        <dbReference type="ChEBI" id="CHEBI:30616"/>
    </ligand>
</feature>
<dbReference type="InterPro" id="IPR020084">
    <property type="entry name" value="NUDIX_hydrolase_CS"/>
</dbReference>
<dbReference type="HAMAP" id="MF_01488">
    <property type="entry name" value="RecD2"/>
    <property type="match status" value="1"/>
</dbReference>
<reference evidence="8" key="1">
    <citation type="submission" date="2015-07" db="EMBL/GenBank/DDBJ databases">
        <title>Complete genome sequence and phylogenetic analysis of Limnochorda pilosa.</title>
        <authorList>
            <person name="Watanabe M."/>
            <person name="Kojima H."/>
            <person name="Fukui M."/>
        </authorList>
    </citation>
    <scope>NUCLEOTIDE SEQUENCE [LARGE SCALE GENOMIC DNA]</scope>
    <source>
        <strain evidence="8">HC45</strain>
    </source>
</reference>
<keyword evidence="8" id="KW-1185">Reference proteome</keyword>
<keyword evidence="4" id="KW-0238">DNA-binding</keyword>
<dbReference type="InterPro" id="IPR055446">
    <property type="entry name" value="RecD2_N_OB"/>
</dbReference>
<dbReference type="CDD" id="cd18886">
    <property type="entry name" value="NUDIX_MutT_Nudt1"/>
    <property type="match status" value="1"/>
</dbReference>
<dbReference type="PROSITE" id="PS51462">
    <property type="entry name" value="NUDIX"/>
    <property type="match status" value="1"/>
</dbReference>
<feature type="region of interest" description="Disordered" evidence="5">
    <location>
        <begin position="304"/>
        <end position="338"/>
    </location>
</feature>
<reference evidence="8" key="2">
    <citation type="journal article" date="2016" name="Int. J. Syst. Evol. Microbiol.">
        <title>Complete genome sequence and cell structure of Limnochorda pilosa, a Gram-negative spore-former within the phylum Firmicutes.</title>
        <authorList>
            <person name="Watanabe M."/>
            <person name="Kojima H."/>
            <person name="Fukui M."/>
        </authorList>
    </citation>
    <scope>NUCLEOTIDE SEQUENCE [LARGE SCALE GENOMIC DNA]</scope>
    <source>
        <strain evidence="8">HC45</strain>
    </source>
</reference>
<keyword evidence="4" id="KW-0413">Isomerase</keyword>
<dbReference type="RefSeq" id="WP_068139696.1">
    <property type="nucleotide sequence ID" value="NZ_AP014924.1"/>
</dbReference>
<dbReference type="GO" id="GO:0003677">
    <property type="term" value="F:DNA binding"/>
    <property type="evidence" value="ECO:0007669"/>
    <property type="project" value="UniProtKB-UniRule"/>
</dbReference>
<dbReference type="SUPFAM" id="SSF55811">
    <property type="entry name" value="Nudix"/>
    <property type="match status" value="1"/>
</dbReference>
<evidence type="ECO:0000313" key="8">
    <source>
        <dbReference type="Proteomes" id="UP000065807"/>
    </source>
</evidence>
<dbReference type="GO" id="GO:0009338">
    <property type="term" value="C:exodeoxyribonuclease V complex"/>
    <property type="evidence" value="ECO:0007669"/>
    <property type="project" value="TreeGrafter"/>
</dbReference>
<dbReference type="EMBL" id="AP014924">
    <property type="protein sequence ID" value="BAS28804.1"/>
    <property type="molecule type" value="Genomic_DNA"/>
</dbReference>
<dbReference type="InterPro" id="IPR003583">
    <property type="entry name" value="Hlx-hairpin-Hlx_DNA-bd_motif"/>
</dbReference>
<dbReference type="InterPro" id="IPR006345">
    <property type="entry name" value="RecD2"/>
</dbReference>
<evidence type="ECO:0000256" key="4">
    <source>
        <dbReference type="HAMAP-Rule" id="MF_01488"/>
    </source>
</evidence>
<dbReference type="STRING" id="1555112.LIP_2975"/>
<dbReference type="Pfam" id="PF18335">
    <property type="entry name" value="SH3_13"/>
    <property type="match status" value="1"/>
</dbReference>
<feature type="domain" description="Nudix hydrolase" evidence="6">
    <location>
        <begin position="808"/>
        <end position="934"/>
    </location>
</feature>
<dbReference type="SMART" id="SM00382">
    <property type="entry name" value="AAA"/>
    <property type="match status" value="1"/>
</dbReference>
<dbReference type="Pfam" id="PF23139">
    <property type="entry name" value="OB_YrrC"/>
    <property type="match status" value="1"/>
</dbReference>
<evidence type="ECO:0000256" key="3">
    <source>
        <dbReference type="ARBA" id="ARBA00022840"/>
    </source>
</evidence>
<dbReference type="InterPro" id="IPR050534">
    <property type="entry name" value="Coronavir_polyprotein_1ab"/>
</dbReference>
<evidence type="ECO:0000256" key="1">
    <source>
        <dbReference type="ARBA" id="ARBA00022741"/>
    </source>
</evidence>
<sequence>MNPSGDQRPDRIDGRVARVTFRNPENGFTVLRLEQEGGGRVAVVGNLPELKDGQPVRLFGRWTQHPRYGQQFEADAVEVVEPTGAEAIERYLASGAIPGVGPVLARRLVERFGARTLEVIEEAPRRLTEVEGVGREKARRIHRGLKDQKDAREAFLFLQGHGVGPALAARIHQTYGERTVARIQEDPYRLIYDVRGVGFLTADRIARSLGIPVDGPQRARALIRHRLQEATLAGHTFLPRPDLQREVVQEGIPPERFEEALAAAAERDEVVQEPGEVDAVYLPYLYEAELEVCLRLRLLLSSPSPEGEREPAMASGREQDGEPGPEAPRRGAQRVDPARLSQEVALAERSSRLELAPEQREALVQALVQPVLIITGGPGTGKTTLARAVAAWCQARQVRLLLASPTGRASRRLREATGLPARTLHRTLEFTYVPGAGERAGARWVRNAGNPLDADVVLVDELSMVDLPLFARLLAAVRPPTRLILIGDADQLPSVGPGQVLRDLLESGVVPSFRLRQIFRQAEQSLIVQNAHRIRTGRRPVWNRPGGEFFFIPAEPEAIPALVTDLVSRRLPSFAPDLTPAQIQVLCATRRGPSGADGLNRSLQEALNPAHPGKAEVTGGTTPEGEPERFRVGDRVMQVRNDYEKMVFNGELGRVAAVDPEQEQVTVVFDEGEESQEVLYGPGELDELQLAYATSVHKSQGSEYPAVVMPVVSVMPALMSRNLLYTAITRARRLVVLVGQVDALERYCRSSGALLARHSRMARRLVDVLGQGSPRIRPVQALRPALEALWRERHLAAPLEALWVDPERQRPSALCYVEREGRYLMIRRTKEPFAGLWTAPGGKVEPGESPEEAIRREVREETGLELERLELRMITSETGPHPAYNWLLFVFQGTAAPGPERDGGEGALRWFDRAELERASLPDVDRRLLPYLLAGPGAPLHLARVRYDAGGGVAELEVEEAGRTAPAAGETRE</sequence>
<organism evidence="7 8">
    <name type="scientific">Limnochorda pilosa</name>
    <dbReference type="NCBI Taxonomy" id="1555112"/>
    <lineage>
        <taxon>Bacteria</taxon>
        <taxon>Bacillati</taxon>
        <taxon>Bacillota</taxon>
        <taxon>Limnochordia</taxon>
        <taxon>Limnochordales</taxon>
        <taxon>Limnochordaceae</taxon>
        <taxon>Limnochorda</taxon>
    </lineage>
</organism>
<dbReference type="GO" id="GO:0017116">
    <property type="term" value="F:single-stranded DNA helicase activity"/>
    <property type="evidence" value="ECO:0007669"/>
    <property type="project" value="TreeGrafter"/>
</dbReference>
<dbReference type="Gene3D" id="2.30.30.940">
    <property type="match status" value="1"/>
</dbReference>
<evidence type="ECO:0000313" key="7">
    <source>
        <dbReference type="EMBL" id="BAS28804.1"/>
    </source>
</evidence>
<evidence type="ECO:0000259" key="6">
    <source>
        <dbReference type="PROSITE" id="PS51462"/>
    </source>
</evidence>
<dbReference type="SMART" id="SM00278">
    <property type="entry name" value="HhH1"/>
    <property type="match status" value="3"/>
</dbReference>
<dbReference type="NCBIfam" id="TIGR01448">
    <property type="entry name" value="recD_rel"/>
    <property type="match status" value="1"/>
</dbReference>
<dbReference type="PANTHER" id="PTHR43788">
    <property type="entry name" value="DNA2/NAM7 HELICASE FAMILY MEMBER"/>
    <property type="match status" value="1"/>
</dbReference>
<evidence type="ECO:0000256" key="2">
    <source>
        <dbReference type="ARBA" id="ARBA00022801"/>
    </source>
</evidence>
<feature type="region of interest" description="Disordered" evidence="5">
    <location>
        <begin position="606"/>
        <end position="628"/>
    </location>
</feature>
<dbReference type="Gene3D" id="1.10.10.2220">
    <property type="match status" value="1"/>
</dbReference>
<dbReference type="EC" id="5.6.2.3" evidence="4"/>
<dbReference type="Pfam" id="PF13538">
    <property type="entry name" value="UvrD_C_2"/>
    <property type="match status" value="1"/>
</dbReference>
<name>A0A0K2SPQ4_LIMPI</name>
<dbReference type="SUPFAM" id="SSF47781">
    <property type="entry name" value="RuvA domain 2-like"/>
    <property type="match status" value="1"/>
</dbReference>
<dbReference type="InterPro" id="IPR029493">
    <property type="entry name" value="RecD2-like_HHH"/>
</dbReference>
<dbReference type="OrthoDB" id="9803432at2"/>
<dbReference type="InterPro" id="IPR041451">
    <property type="entry name" value="RecD2_SH13"/>
</dbReference>
<comment type="catalytic activity">
    <reaction evidence="4">
        <text>ATP + H2O = ADP + phosphate + H(+)</text>
        <dbReference type="Rhea" id="RHEA:13065"/>
        <dbReference type="ChEBI" id="CHEBI:15377"/>
        <dbReference type="ChEBI" id="CHEBI:15378"/>
        <dbReference type="ChEBI" id="CHEBI:30616"/>
        <dbReference type="ChEBI" id="CHEBI:43474"/>
        <dbReference type="ChEBI" id="CHEBI:456216"/>
        <dbReference type="EC" id="5.6.2.3"/>
    </reaction>
</comment>
<dbReference type="GO" id="GO:0005524">
    <property type="term" value="F:ATP binding"/>
    <property type="evidence" value="ECO:0007669"/>
    <property type="project" value="UniProtKB-UniRule"/>
</dbReference>
<dbReference type="CDD" id="cd17933">
    <property type="entry name" value="DEXSc_RecD-like"/>
    <property type="match status" value="1"/>
</dbReference>
<dbReference type="Pfam" id="PF14520">
    <property type="entry name" value="HHH_5"/>
    <property type="match status" value="1"/>
</dbReference>
<proteinExistence type="inferred from homology"/>
<comment type="similarity">
    <text evidence="4">Belongs to the RecD family. RecD2 subfamily.</text>
</comment>
<keyword evidence="3 4" id="KW-0067">ATP-binding</keyword>
<dbReference type="PRINTS" id="PR00502">
    <property type="entry name" value="NUDIXFAMILY"/>
</dbReference>
<dbReference type="InterPro" id="IPR000086">
    <property type="entry name" value="NUDIX_hydrolase_dom"/>
</dbReference>
<dbReference type="GO" id="GO:0006310">
    <property type="term" value="P:DNA recombination"/>
    <property type="evidence" value="ECO:0007669"/>
    <property type="project" value="InterPro"/>
</dbReference>
<keyword evidence="2 4" id="KW-0378">Hydrolase</keyword>
<dbReference type="InterPro" id="IPR020476">
    <property type="entry name" value="Nudix_hydrolase"/>
</dbReference>
<dbReference type="AlphaFoldDB" id="A0A0K2SPQ4"/>
<dbReference type="GO" id="GO:0006281">
    <property type="term" value="P:DNA repair"/>
    <property type="evidence" value="ECO:0007669"/>
    <property type="project" value="InterPro"/>
</dbReference>
<dbReference type="Gene3D" id="1.10.150.20">
    <property type="entry name" value="5' to 3' exonuclease, C-terminal subdomain"/>
    <property type="match status" value="1"/>
</dbReference>
<gene>
    <name evidence="4" type="primary">recD2</name>
    <name evidence="7" type="ORF">LIP_2975</name>
</gene>
<dbReference type="InterPro" id="IPR010994">
    <property type="entry name" value="RuvA_2-like"/>
</dbReference>
<comment type="function">
    <text evidence="4">DNA-dependent ATPase and ATP-dependent 5'-3' DNA helicase. Has no activity on blunt DNA or DNA with 3'-overhangs, requires at least 10 bases of 5'-ssDNA for helicase activity.</text>
</comment>
<evidence type="ECO:0000256" key="5">
    <source>
        <dbReference type="SAM" id="MobiDB-lite"/>
    </source>
</evidence>
<dbReference type="Pfam" id="PF00293">
    <property type="entry name" value="NUDIX"/>
    <property type="match status" value="1"/>
</dbReference>
<dbReference type="Pfam" id="PF13604">
    <property type="entry name" value="AAA_30"/>
    <property type="match status" value="1"/>
</dbReference>
<dbReference type="Proteomes" id="UP000065807">
    <property type="component" value="Chromosome"/>
</dbReference>
<dbReference type="GO" id="GO:0016887">
    <property type="term" value="F:ATP hydrolysis activity"/>
    <property type="evidence" value="ECO:0007669"/>
    <property type="project" value="RHEA"/>
</dbReference>
<accession>A0A0K2SPQ4</accession>
<keyword evidence="4 7" id="KW-0347">Helicase</keyword>
<dbReference type="SUPFAM" id="SSF52540">
    <property type="entry name" value="P-loop containing nucleoside triphosphate hydrolases"/>
    <property type="match status" value="2"/>
</dbReference>
<dbReference type="PANTHER" id="PTHR43788:SF6">
    <property type="entry name" value="DNA HELICASE B"/>
    <property type="match status" value="1"/>
</dbReference>
<dbReference type="CDD" id="cd18809">
    <property type="entry name" value="SF1_C_RecD"/>
    <property type="match status" value="1"/>
</dbReference>
<dbReference type="InterPro" id="IPR027417">
    <property type="entry name" value="P-loop_NTPase"/>
</dbReference>
<protein>
    <recommendedName>
        <fullName evidence="4">ATP-dependent RecD2 DNA helicase</fullName>
        <ecNumber evidence="4">5.6.2.3</ecNumber>
    </recommendedName>
    <alternativeName>
        <fullName evidence="4">DNA 5'-3' helicase subunit RecD2</fullName>
    </alternativeName>
</protein>
<keyword evidence="1 4" id="KW-0547">Nucleotide-binding</keyword>
<dbReference type="Gene3D" id="3.40.50.300">
    <property type="entry name" value="P-loop containing nucleotide triphosphate hydrolases"/>
    <property type="match status" value="2"/>
</dbReference>
<dbReference type="PATRIC" id="fig|1555112.3.peg.3021"/>